<dbReference type="InterPro" id="IPR010730">
    <property type="entry name" value="HET"/>
</dbReference>
<dbReference type="Pfam" id="PF06985">
    <property type="entry name" value="HET"/>
    <property type="match status" value="1"/>
</dbReference>
<reference evidence="4" key="3">
    <citation type="submission" date="2025-04" db="UniProtKB">
        <authorList>
            <consortium name="RefSeq"/>
        </authorList>
    </citation>
    <scope>IDENTIFICATION</scope>
    <source>
        <strain evidence="4">CBS 304.34</strain>
    </source>
</reference>
<dbReference type="GeneID" id="54459128"/>
<accession>A0A6A6Y747</accession>
<reference evidence="2 4" key="1">
    <citation type="journal article" date="2020" name="Stud. Mycol.">
        <title>101 Dothideomycetes genomes: a test case for predicting lifestyles and emergence of pathogens.</title>
        <authorList>
            <person name="Haridas S."/>
            <person name="Albert R."/>
            <person name="Binder M."/>
            <person name="Bloem J."/>
            <person name="Labutti K."/>
            <person name="Salamov A."/>
            <person name="Andreopoulos B."/>
            <person name="Baker S."/>
            <person name="Barry K."/>
            <person name="Bills G."/>
            <person name="Bluhm B."/>
            <person name="Cannon C."/>
            <person name="Castanera R."/>
            <person name="Culley D."/>
            <person name="Daum C."/>
            <person name="Ezra D."/>
            <person name="Gonzalez J."/>
            <person name="Henrissat B."/>
            <person name="Kuo A."/>
            <person name="Liang C."/>
            <person name="Lipzen A."/>
            <person name="Lutzoni F."/>
            <person name="Magnuson J."/>
            <person name="Mondo S."/>
            <person name="Nolan M."/>
            <person name="Ohm R."/>
            <person name="Pangilinan J."/>
            <person name="Park H.-J."/>
            <person name="Ramirez L."/>
            <person name="Alfaro M."/>
            <person name="Sun H."/>
            <person name="Tritt A."/>
            <person name="Yoshinaga Y."/>
            <person name="Zwiers L.-H."/>
            <person name="Turgeon B."/>
            <person name="Goodwin S."/>
            <person name="Spatafora J."/>
            <person name="Crous P."/>
            <person name="Grigoriev I."/>
        </authorList>
    </citation>
    <scope>NUCLEOTIDE SEQUENCE</scope>
    <source>
        <strain evidence="2 4">CBS 304.34</strain>
    </source>
</reference>
<organism evidence="2">
    <name type="scientific">Mytilinidion resinicola</name>
    <dbReference type="NCBI Taxonomy" id="574789"/>
    <lineage>
        <taxon>Eukaryota</taxon>
        <taxon>Fungi</taxon>
        <taxon>Dikarya</taxon>
        <taxon>Ascomycota</taxon>
        <taxon>Pezizomycotina</taxon>
        <taxon>Dothideomycetes</taxon>
        <taxon>Pleosporomycetidae</taxon>
        <taxon>Mytilinidiales</taxon>
        <taxon>Mytilinidiaceae</taxon>
        <taxon>Mytilinidion</taxon>
    </lineage>
</organism>
<dbReference type="PANTHER" id="PTHR33112:SF14">
    <property type="entry name" value="HETEROKARYON INCOMPATIBILITY DOMAIN-CONTAINING PROTEIN"/>
    <property type="match status" value="1"/>
</dbReference>
<protein>
    <submittedName>
        <fullName evidence="2 4">HET-domain-containing protein</fullName>
    </submittedName>
</protein>
<proteinExistence type="predicted"/>
<dbReference type="PANTHER" id="PTHR33112">
    <property type="entry name" value="DOMAIN PROTEIN, PUTATIVE-RELATED"/>
    <property type="match status" value="1"/>
</dbReference>
<evidence type="ECO:0000313" key="4">
    <source>
        <dbReference type="RefSeq" id="XP_033571610.1"/>
    </source>
</evidence>
<gene>
    <name evidence="2 4" type="ORF">BDZ99DRAFT_451774</name>
</gene>
<reference evidence="4" key="2">
    <citation type="submission" date="2020-04" db="EMBL/GenBank/DDBJ databases">
        <authorList>
            <consortium name="NCBI Genome Project"/>
        </authorList>
    </citation>
    <scope>NUCLEOTIDE SEQUENCE</scope>
    <source>
        <strain evidence="4">CBS 304.34</strain>
    </source>
</reference>
<name>A0A6A6Y747_9PEZI</name>
<feature type="domain" description="Heterokaryon incompatibility" evidence="1">
    <location>
        <begin position="190"/>
        <end position="359"/>
    </location>
</feature>
<evidence type="ECO:0000259" key="1">
    <source>
        <dbReference type="Pfam" id="PF06985"/>
    </source>
</evidence>
<sequence length="753" mass="85484">MPNVSLCERCLNINFGALRYPTISDIKSIQASQRAPDKFPFKVDGTERPKKVDLGLLSDIKNRKHCKLCTIIWRQLHNLEVAFESGSVKVYSDSGHAALGQEVTCHATIALHWGLFRYDDSSDSHPALYRLSIHTYISPTHEHNMQPHMYIDHYFQSCDIGAGMETVRFVDVRSKSIKTFHNESLEDIRYIALSYVWGKPVPNSPPVLELTASSSEDLEADGALDRMGTPKTIQDVIDLAIALGIQYVWIDRLCIRQDSNEDKGKQIGKMHAIYNASYITVVAAAGIDVHHGLPGFRPDTRHVEQEEVLVVPPCETDCRKDHAHDTKGMSLLTSAKSFLREEHYLEDTTWNRRGWTMQERVLARRSLIFTDEQVYWACSDATFFEDSFCELAFPRFQFFSRRSAELNLKSSARTYSEHRDPKERSWATYTLLVRRYSKRLLSFEGDGHDAFAAILQALEAGSGETFIWGLPASHFELGLSWTTFEGQQRRTEASTLPMTSLKRRVHFPSWSWLGWVGETHINVSNDRLDTEQPTIKCYVHELSPETIKIVPVWSMAHTATTSITHDLEYADDQPREVTLAALQEHLPSLTPAYLRDVPAHHLLFFWAATARFRIALRREGNPVSLITEAALGFTCIFCHTVEQHISGSPAPPATATPFHHLTPQILNAKGDVVGTLCRMREKHWAGGRYETELQEFIVVGRRHIAELGDEFPATLLVMQVERKGEVWERVNMGEIEEGAWKEAGGEWKLVVLG</sequence>
<dbReference type="AlphaFoldDB" id="A0A6A6Y747"/>
<dbReference type="RefSeq" id="XP_033571610.1">
    <property type="nucleotide sequence ID" value="XM_033718235.1"/>
</dbReference>
<dbReference type="OrthoDB" id="5135333at2759"/>
<dbReference type="EMBL" id="MU003712">
    <property type="protein sequence ID" value="KAF2804646.1"/>
    <property type="molecule type" value="Genomic_DNA"/>
</dbReference>
<keyword evidence="3" id="KW-1185">Reference proteome</keyword>
<dbReference type="Proteomes" id="UP000504636">
    <property type="component" value="Unplaced"/>
</dbReference>
<evidence type="ECO:0000313" key="3">
    <source>
        <dbReference type="Proteomes" id="UP000504636"/>
    </source>
</evidence>
<evidence type="ECO:0000313" key="2">
    <source>
        <dbReference type="EMBL" id="KAF2804646.1"/>
    </source>
</evidence>